<dbReference type="EMBL" id="CAFBNB010000100">
    <property type="protein sequence ID" value="CAB4929671.1"/>
    <property type="molecule type" value="Genomic_DNA"/>
</dbReference>
<protein>
    <submittedName>
        <fullName evidence="1">Unannotated protein</fullName>
    </submittedName>
</protein>
<organism evidence="1">
    <name type="scientific">freshwater metagenome</name>
    <dbReference type="NCBI Taxonomy" id="449393"/>
    <lineage>
        <taxon>unclassified sequences</taxon>
        <taxon>metagenomes</taxon>
        <taxon>ecological metagenomes</taxon>
    </lineage>
</organism>
<gene>
    <name evidence="1" type="ORF">UFOPK3720_00652</name>
</gene>
<dbReference type="AlphaFoldDB" id="A0A6J7IG49"/>
<reference evidence="1" key="1">
    <citation type="submission" date="2020-05" db="EMBL/GenBank/DDBJ databases">
        <authorList>
            <person name="Chiriac C."/>
            <person name="Salcher M."/>
            <person name="Ghai R."/>
            <person name="Kavagutti S V."/>
        </authorList>
    </citation>
    <scope>NUCLEOTIDE SEQUENCE</scope>
</reference>
<evidence type="ECO:0000313" key="1">
    <source>
        <dbReference type="EMBL" id="CAB4929671.1"/>
    </source>
</evidence>
<proteinExistence type="predicted"/>
<sequence length="176" mass="18746">MLILNLSIYLNVVQIQRFGNDGKSNRSTVPSPAQVSNKPAHRLIMIIASKAHELAIDERACSDQFVLGRDGGERRLGQLVVDTLVSEFLTQHGPGRTTGAVARGDPRPSEGCIVDETDLLEAIENPVDHRVLEPALNEALGKLGPSPRCKGEPAQDGCPGLALGVSLRTQAAGLII</sequence>
<accession>A0A6J7IG49</accession>
<name>A0A6J7IG49_9ZZZZ</name>